<evidence type="ECO:0000313" key="1">
    <source>
        <dbReference type="EMBL" id="MBW0522451.1"/>
    </source>
</evidence>
<protein>
    <submittedName>
        <fullName evidence="1">Uncharacterized protein</fullName>
    </submittedName>
</protein>
<sequence length="116" mass="13168">MLRLVSQNQRWLQHNSWRNHLVSPNFNFLTLPNISSPLLRPSPARPTTPRLIIIIDDTPVGSPLPFLLPQLCHLPLLPWISLPLPLRTQLPPPPRCQATLIPTMTLARNSPTCDQH</sequence>
<organism evidence="1 2">
    <name type="scientific">Austropuccinia psidii MF-1</name>
    <dbReference type="NCBI Taxonomy" id="1389203"/>
    <lineage>
        <taxon>Eukaryota</taxon>
        <taxon>Fungi</taxon>
        <taxon>Dikarya</taxon>
        <taxon>Basidiomycota</taxon>
        <taxon>Pucciniomycotina</taxon>
        <taxon>Pucciniomycetes</taxon>
        <taxon>Pucciniales</taxon>
        <taxon>Sphaerophragmiaceae</taxon>
        <taxon>Austropuccinia</taxon>
    </lineage>
</organism>
<dbReference type="EMBL" id="AVOT02029553">
    <property type="protein sequence ID" value="MBW0522451.1"/>
    <property type="molecule type" value="Genomic_DNA"/>
</dbReference>
<comment type="caution">
    <text evidence="1">The sequence shown here is derived from an EMBL/GenBank/DDBJ whole genome shotgun (WGS) entry which is preliminary data.</text>
</comment>
<reference evidence="1" key="1">
    <citation type="submission" date="2021-03" db="EMBL/GenBank/DDBJ databases">
        <title>Draft genome sequence of rust myrtle Austropuccinia psidii MF-1, a brazilian biotype.</title>
        <authorList>
            <person name="Quecine M.C."/>
            <person name="Pachon D.M.R."/>
            <person name="Bonatelli M.L."/>
            <person name="Correr F.H."/>
            <person name="Franceschini L.M."/>
            <person name="Leite T.F."/>
            <person name="Margarido G.R.A."/>
            <person name="Almeida C.A."/>
            <person name="Ferrarezi J.A."/>
            <person name="Labate C.A."/>
        </authorList>
    </citation>
    <scope>NUCLEOTIDE SEQUENCE</scope>
    <source>
        <strain evidence="1">MF-1</strain>
    </source>
</reference>
<name>A0A9Q3EHI3_9BASI</name>
<proteinExistence type="predicted"/>
<dbReference type="AlphaFoldDB" id="A0A9Q3EHI3"/>
<gene>
    <name evidence="1" type="ORF">O181_062166</name>
</gene>
<dbReference type="Proteomes" id="UP000765509">
    <property type="component" value="Unassembled WGS sequence"/>
</dbReference>
<evidence type="ECO:0000313" key="2">
    <source>
        <dbReference type="Proteomes" id="UP000765509"/>
    </source>
</evidence>
<keyword evidence="2" id="KW-1185">Reference proteome</keyword>
<accession>A0A9Q3EHI3</accession>